<dbReference type="PANTHER" id="PTHR43712">
    <property type="entry name" value="PUTATIVE (AFU_ORTHOLOGUE AFUA_4G14580)-RELATED"/>
    <property type="match status" value="1"/>
</dbReference>
<organism evidence="5 6">
    <name type="scientific">Asterophora parasitica</name>
    <dbReference type="NCBI Taxonomy" id="117018"/>
    <lineage>
        <taxon>Eukaryota</taxon>
        <taxon>Fungi</taxon>
        <taxon>Dikarya</taxon>
        <taxon>Basidiomycota</taxon>
        <taxon>Agaricomycotina</taxon>
        <taxon>Agaricomycetes</taxon>
        <taxon>Agaricomycetidae</taxon>
        <taxon>Agaricales</taxon>
        <taxon>Tricholomatineae</taxon>
        <taxon>Lyophyllaceae</taxon>
        <taxon>Asterophora</taxon>
    </lineage>
</organism>
<accession>A0A9P7K2L6</accession>
<dbReference type="EMBL" id="JABCKV010003147">
    <property type="protein sequence ID" value="KAG5635741.1"/>
    <property type="molecule type" value="Genomic_DNA"/>
</dbReference>
<dbReference type="Gene3D" id="3.40.50.150">
    <property type="entry name" value="Vaccinia Virus protein VP39"/>
    <property type="match status" value="1"/>
</dbReference>
<dbReference type="AlphaFoldDB" id="A0A9P7K2L6"/>
<keyword evidence="2" id="KW-0808">Transferase</keyword>
<dbReference type="PROSITE" id="PS51683">
    <property type="entry name" value="SAM_OMT_II"/>
    <property type="match status" value="1"/>
</dbReference>
<keyword evidence="6" id="KW-1185">Reference proteome</keyword>
<keyword evidence="1" id="KW-0489">Methyltransferase</keyword>
<dbReference type="PANTHER" id="PTHR43712:SF5">
    <property type="entry name" value="O-METHYLTRANSFERASE ASQN-RELATED"/>
    <property type="match status" value="1"/>
</dbReference>
<gene>
    <name evidence="5" type="ORF">DXG03_005252</name>
</gene>
<evidence type="ECO:0000256" key="2">
    <source>
        <dbReference type="ARBA" id="ARBA00022679"/>
    </source>
</evidence>
<dbReference type="Pfam" id="PF00891">
    <property type="entry name" value="Methyltransf_2"/>
    <property type="match status" value="1"/>
</dbReference>
<dbReference type="OrthoDB" id="2410195at2759"/>
<evidence type="ECO:0000313" key="5">
    <source>
        <dbReference type="EMBL" id="KAG5635741.1"/>
    </source>
</evidence>
<feature type="non-terminal residue" evidence="5">
    <location>
        <position position="133"/>
    </location>
</feature>
<dbReference type="GO" id="GO:0008171">
    <property type="term" value="F:O-methyltransferase activity"/>
    <property type="evidence" value="ECO:0007669"/>
    <property type="project" value="InterPro"/>
</dbReference>
<dbReference type="SUPFAM" id="SSF53335">
    <property type="entry name" value="S-adenosyl-L-methionine-dependent methyltransferases"/>
    <property type="match status" value="1"/>
</dbReference>
<dbReference type="GO" id="GO:0032259">
    <property type="term" value="P:methylation"/>
    <property type="evidence" value="ECO:0007669"/>
    <property type="project" value="UniProtKB-KW"/>
</dbReference>
<dbReference type="InterPro" id="IPR001077">
    <property type="entry name" value="COMT_C"/>
</dbReference>
<protein>
    <recommendedName>
        <fullName evidence="4">O-methyltransferase C-terminal domain-containing protein</fullName>
    </recommendedName>
</protein>
<dbReference type="Proteomes" id="UP000775547">
    <property type="component" value="Unassembled WGS sequence"/>
</dbReference>
<dbReference type="InterPro" id="IPR016461">
    <property type="entry name" value="COMT-like"/>
</dbReference>
<keyword evidence="3" id="KW-0949">S-adenosyl-L-methionine</keyword>
<evidence type="ECO:0000256" key="1">
    <source>
        <dbReference type="ARBA" id="ARBA00022603"/>
    </source>
</evidence>
<dbReference type="InterPro" id="IPR029063">
    <property type="entry name" value="SAM-dependent_MTases_sf"/>
</dbReference>
<reference evidence="5" key="1">
    <citation type="submission" date="2020-07" db="EMBL/GenBank/DDBJ databases">
        <authorList>
            <person name="Nieuwenhuis M."/>
            <person name="Van De Peppel L.J.J."/>
        </authorList>
    </citation>
    <scope>NUCLEOTIDE SEQUENCE</scope>
    <source>
        <strain evidence="5">AP01</strain>
        <tissue evidence="5">Mycelium</tissue>
    </source>
</reference>
<sequence>MDSLRWLVISGLDEAFKASAYAWETLSDPLTAKSGDPRAAPLSRAYNTDETFWELIAREEYRSRRFNIAMQGVQTLQTDVVLNAYDWKDLLAGSVIVDVGGGVGTWSLVLAREFPDFEFVVQDLSVVIQDAEK</sequence>
<evidence type="ECO:0000313" key="6">
    <source>
        <dbReference type="Proteomes" id="UP000775547"/>
    </source>
</evidence>
<feature type="domain" description="O-methyltransferase C-terminal" evidence="4">
    <location>
        <begin position="23"/>
        <end position="132"/>
    </location>
</feature>
<comment type="caution">
    <text evidence="5">The sequence shown here is derived from an EMBL/GenBank/DDBJ whole genome shotgun (WGS) entry which is preliminary data.</text>
</comment>
<reference evidence="5" key="2">
    <citation type="submission" date="2021-10" db="EMBL/GenBank/DDBJ databases">
        <title>Phylogenomics reveals ancestral predisposition of the termite-cultivated fungus Termitomyces towards a domesticated lifestyle.</title>
        <authorList>
            <person name="Auxier B."/>
            <person name="Grum-Grzhimaylo A."/>
            <person name="Cardenas M.E."/>
            <person name="Lodge J.D."/>
            <person name="Laessoe T."/>
            <person name="Pedersen O."/>
            <person name="Smith M.E."/>
            <person name="Kuyper T.W."/>
            <person name="Franco-Molano E.A."/>
            <person name="Baroni T.J."/>
            <person name="Aanen D.K."/>
        </authorList>
    </citation>
    <scope>NUCLEOTIDE SEQUENCE</scope>
    <source>
        <strain evidence="5">AP01</strain>
        <tissue evidence="5">Mycelium</tissue>
    </source>
</reference>
<name>A0A9P7K2L6_9AGAR</name>
<evidence type="ECO:0000256" key="3">
    <source>
        <dbReference type="ARBA" id="ARBA00022691"/>
    </source>
</evidence>
<evidence type="ECO:0000259" key="4">
    <source>
        <dbReference type="Pfam" id="PF00891"/>
    </source>
</evidence>
<proteinExistence type="predicted"/>